<dbReference type="EMBL" id="MCFL01000003">
    <property type="protein sequence ID" value="ORZ40593.1"/>
    <property type="molecule type" value="Genomic_DNA"/>
</dbReference>
<dbReference type="OrthoDB" id="416496at2759"/>
<accession>A0A1Y2I3P4</accession>
<gene>
    <name evidence="2" type="ORF">BCR44DRAFT_1386479</name>
</gene>
<comment type="caution">
    <text evidence="2">The sequence shown here is derived from an EMBL/GenBank/DDBJ whole genome shotgun (WGS) entry which is preliminary data.</text>
</comment>
<evidence type="ECO:0000313" key="3">
    <source>
        <dbReference type="Proteomes" id="UP000193411"/>
    </source>
</evidence>
<dbReference type="AlphaFoldDB" id="A0A1Y2I3P4"/>
<proteinExistence type="predicted"/>
<name>A0A1Y2I3P4_9FUNG</name>
<dbReference type="CDD" id="cd02440">
    <property type="entry name" value="AdoMet_MTases"/>
    <property type="match status" value="1"/>
</dbReference>
<dbReference type="InterPro" id="IPR050508">
    <property type="entry name" value="Methyltransf_Superfamily"/>
</dbReference>
<dbReference type="STRING" id="765915.A0A1Y2I3P4"/>
<evidence type="ECO:0000313" key="2">
    <source>
        <dbReference type="EMBL" id="ORZ40593.1"/>
    </source>
</evidence>
<dbReference type="GO" id="GO:0032259">
    <property type="term" value="P:methylation"/>
    <property type="evidence" value="ECO:0007669"/>
    <property type="project" value="UniProtKB-KW"/>
</dbReference>
<keyword evidence="2" id="KW-0489">Methyltransferase</keyword>
<evidence type="ECO:0000259" key="1">
    <source>
        <dbReference type="Pfam" id="PF08241"/>
    </source>
</evidence>
<keyword evidence="2" id="KW-0808">Transferase</keyword>
<dbReference type="Proteomes" id="UP000193411">
    <property type="component" value="Unassembled WGS sequence"/>
</dbReference>
<dbReference type="InterPro" id="IPR029063">
    <property type="entry name" value="SAM-dependent_MTases_sf"/>
</dbReference>
<dbReference type="GO" id="GO:0008757">
    <property type="term" value="F:S-adenosylmethionine-dependent methyltransferase activity"/>
    <property type="evidence" value="ECO:0007669"/>
    <property type="project" value="InterPro"/>
</dbReference>
<protein>
    <submittedName>
        <fullName evidence="2">S-adenosyl-L-methionine-dependent methyltransferase</fullName>
    </submittedName>
</protein>
<dbReference type="Gene3D" id="3.40.50.150">
    <property type="entry name" value="Vaccinia Virus protein VP39"/>
    <property type="match status" value="1"/>
</dbReference>
<keyword evidence="3" id="KW-1185">Reference proteome</keyword>
<organism evidence="2 3">
    <name type="scientific">Catenaria anguillulae PL171</name>
    <dbReference type="NCBI Taxonomy" id="765915"/>
    <lineage>
        <taxon>Eukaryota</taxon>
        <taxon>Fungi</taxon>
        <taxon>Fungi incertae sedis</taxon>
        <taxon>Blastocladiomycota</taxon>
        <taxon>Blastocladiomycetes</taxon>
        <taxon>Blastocladiales</taxon>
        <taxon>Catenariaceae</taxon>
        <taxon>Catenaria</taxon>
    </lineage>
</organism>
<dbReference type="InterPro" id="IPR013216">
    <property type="entry name" value="Methyltransf_11"/>
</dbReference>
<dbReference type="PANTHER" id="PTHR42912:SF80">
    <property type="entry name" value="METHYLTRANSFERASE DOMAIN-CONTAINING PROTEIN"/>
    <property type="match status" value="1"/>
</dbReference>
<feature type="non-terminal residue" evidence="2">
    <location>
        <position position="1"/>
    </location>
</feature>
<dbReference type="PANTHER" id="PTHR42912">
    <property type="entry name" value="METHYLTRANSFERASE"/>
    <property type="match status" value="1"/>
</dbReference>
<feature type="domain" description="Methyltransferase type 11" evidence="1">
    <location>
        <begin position="42"/>
        <end position="153"/>
    </location>
</feature>
<sequence>DHKHVYDEIAPSYDWSIGWDELVMGLLLVRRWVISHAKGDTLELAAGTGRNTVYYPAPPKLTSLTLTDTSIPMLDQAVRTHLTKTSPDGQPLTLATTRRNIPTRVLPADAHALPLANAAFDTVISTFSLCSLHDPVRAVKEGIRVLKPGGSMWLVEHGRGKYAWLNSSLDRNAARHAEKWGCWHNRDIGKLVEEAVAQVGGDKEKVHIKRQYRLHFGTTWIIELVKEEA</sequence>
<dbReference type="SUPFAM" id="SSF53335">
    <property type="entry name" value="S-adenosyl-L-methionine-dependent methyltransferases"/>
    <property type="match status" value="1"/>
</dbReference>
<dbReference type="Pfam" id="PF08241">
    <property type="entry name" value="Methyltransf_11"/>
    <property type="match status" value="1"/>
</dbReference>
<reference evidence="2 3" key="1">
    <citation type="submission" date="2016-07" db="EMBL/GenBank/DDBJ databases">
        <title>Pervasive Adenine N6-methylation of Active Genes in Fungi.</title>
        <authorList>
            <consortium name="DOE Joint Genome Institute"/>
            <person name="Mondo S.J."/>
            <person name="Dannebaum R.O."/>
            <person name="Kuo R.C."/>
            <person name="Labutti K."/>
            <person name="Haridas S."/>
            <person name="Kuo A."/>
            <person name="Salamov A."/>
            <person name="Ahrendt S.R."/>
            <person name="Lipzen A."/>
            <person name="Sullivan W."/>
            <person name="Andreopoulos W.B."/>
            <person name="Clum A."/>
            <person name="Lindquist E."/>
            <person name="Daum C."/>
            <person name="Ramamoorthy G.K."/>
            <person name="Gryganskyi A."/>
            <person name="Culley D."/>
            <person name="Magnuson J.K."/>
            <person name="James T.Y."/>
            <person name="O'Malley M.A."/>
            <person name="Stajich J.E."/>
            <person name="Spatafora J.W."/>
            <person name="Visel A."/>
            <person name="Grigoriev I.V."/>
        </authorList>
    </citation>
    <scope>NUCLEOTIDE SEQUENCE [LARGE SCALE GENOMIC DNA]</scope>
    <source>
        <strain evidence="2 3">PL171</strain>
    </source>
</reference>